<organism evidence="1 2">
    <name type="scientific">Gordonia aichiensis NBRC 108223</name>
    <dbReference type="NCBI Taxonomy" id="1220583"/>
    <lineage>
        <taxon>Bacteria</taxon>
        <taxon>Bacillati</taxon>
        <taxon>Actinomycetota</taxon>
        <taxon>Actinomycetes</taxon>
        <taxon>Mycobacteriales</taxon>
        <taxon>Gordoniaceae</taxon>
        <taxon>Gordonia</taxon>
    </lineage>
</organism>
<dbReference type="Proteomes" id="UP000010988">
    <property type="component" value="Unassembled WGS sequence"/>
</dbReference>
<reference evidence="1 2" key="1">
    <citation type="submission" date="2012-12" db="EMBL/GenBank/DDBJ databases">
        <title>Whole genome shotgun sequence of Gordonia aichiensis NBRC 108223.</title>
        <authorList>
            <person name="Isaki-Nakamura S."/>
            <person name="Hosoyama A."/>
            <person name="Tsuchikane K."/>
            <person name="Ando Y."/>
            <person name="Baba S."/>
            <person name="Ohji S."/>
            <person name="Hamada M."/>
            <person name="Tamura T."/>
            <person name="Yamazoe A."/>
            <person name="Yamazaki S."/>
            <person name="Fujita N."/>
        </authorList>
    </citation>
    <scope>NUCLEOTIDE SEQUENCE [LARGE SCALE GENOMIC DNA]</scope>
    <source>
        <strain evidence="1 2">NBRC 108223</strain>
    </source>
</reference>
<dbReference type="STRING" id="1220583.GOACH_26_00450"/>
<dbReference type="EMBL" id="BANR01000026">
    <property type="protein sequence ID" value="GAC50578.1"/>
    <property type="molecule type" value="Genomic_DNA"/>
</dbReference>
<comment type="caution">
    <text evidence="1">The sequence shown here is derived from an EMBL/GenBank/DDBJ whole genome shotgun (WGS) entry which is preliminary data.</text>
</comment>
<proteinExistence type="predicted"/>
<dbReference type="AlphaFoldDB" id="L7KSA1"/>
<gene>
    <name evidence="1" type="ORF">GOACH_26_00450</name>
</gene>
<sequence>MGHANSYVCGKCDFRAEFVSGDFDFGFSGVIVTPVVCARHGVVSADTGLNAQDGDRVDDATRAARFPCPDCNRPCEQWDRLTCPRCSHQSMREDLSGPQILWD</sequence>
<dbReference type="RefSeq" id="WP_005178536.1">
    <property type="nucleotide sequence ID" value="NZ_BANR01000026.1"/>
</dbReference>
<evidence type="ECO:0000313" key="1">
    <source>
        <dbReference type="EMBL" id="GAC50578.1"/>
    </source>
</evidence>
<name>L7KSA1_9ACTN</name>
<protein>
    <submittedName>
        <fullName evidence="1">Uncharacterized protein</fullName>
    </submittedName>
</protein>
<keyword evidence="2" id="KW-1185">Reference proteome</keyword>
<evidence type="ECO:0000313" key="2">
    <source>
        <dbReference type="Proteomes" id="UP000010988"/>
    </source>
</evidence>
<accession>L7KSA1</accession>